<sequence length="350" mass="38622">MSFGSATQGAMNQELSIAPVSCHRCFLAKSSKDHVVVVPSGGANQEYHRLIPALFRDVSTISTKSLLKLVQELSNSLTEHSLLMRLVGTPKDGLLHRSRMSALQCRSCQMAHCLKAHFVDVFRGMESLSQPDVVELGKSLRIYMACLHSMEQELLQTAHLFQLFPLHPTPDGSVKAQFVHTGTTGGMEQMFSAVCESLMLSTADKYRQERESWKQLAKLTMDIRALSDSLHTDAVLGSMVDYVIFNPDDKLSKTHPPSEMAQSNNLRLLGPASATSSEENLLVMCPDQQPSNAFSLTCLFAPFAFPFNLPLVIEKVAKKKRPCQLACLVSFILLIVCIAVAAIVFFLVFS</sequence>
<keyword evidence="2" id="KW-1185">Reference proteome</keyword>
<dbReference type="Proteomes" id="UP000821865">
    <property type="component" value="Chromosome 2"/>
</dbReference>
<dbReference type="EMBL" id="CM023471">
    <property type="protein sequence ID" value="KAH7967262.1"/>
    <property type="molecule type" value="Genomic_DNA"/>
</dbReference>
<gene>
    <name evidence="1" type="ORF">HPB49_023786</name>
</gene>
<proteinExistence type="predicted"/>
<protein>
    <submittedName>
        <fullName evidence="1">Uncharacterized protein</fullName>
    </submittedName>
</protein>
<comment type="caution">
    <text evidence="1">The sequence shown here is derived from an EMBL/GenBank/DDBJ whole genome shotgun (WGS) entry which is preliminary data.</text>
</comment>
<organism evidence="1 2">
    <name type="scientific">Dermacentor silvarum</name>
    <name type="common">Tick</name>
    <dbReference type="NCBI Taxonomy" id="543639"/>
    <lineage>
        <taxon>Eukaryota</taxon>
        <taxon>Metazoa</taxon>
        <taxon>Ecdysozoa</taxon>
        <taxon>Arthropoda</taxon>
        <taxon>Chelicerata</taxon>
        <taxon>Arachnida</taxon>
        <taxon>Acari</taxon>
        <taxon>Parasitiformes</taxon>
        <taxon>Ixodida</taxon>
        <taxon>Ixodoidea</taxon>
        <taxon>Ixodidae</taxon>
        <taxon>Rhipicephalinae</taxon>
        <taxon>Dermacentor</taxon>
    </lineage>
</organism>
<evidence type="ECO:0000313" key="2">
    <source>
        <dbReference type="Proteomes" id="UP000821865"/>
    </source>
</evidence>
<accession>A0ACB8DGJ1</accession>
<evidence type="ECO:0000313" key="1">
    <source>
        <dbReference type="EMBL" id="KAH7967262.1"/>
    </source>
</evidence>
<name>A0ACB8DGJ1_DERSI</name>
<reference evidence="1" key="1">
    <citation type="submission" date="2020-05" db="EMBL/GenBank/DDBJ databases">
        <title>Large-scale comparative analyses of tick genomes elucidate their genetic diversity and vector capacities.</title>
        <authorList>
            <person name="Jia N."/>
            <person name="Wang J."/>
            <person name="Shi W."/>
            <person name="Du L."/>
            <person name="Sun Y."/>
            <person name="Zhan W."/>
            <person name="Jiang J."/>
            <person name="Wang Q."/>
            <person name="Zhang B."/>
            <person name="Ji P."/>
            <person name="Sakyi L.B."/>
            <person name="Cui X."/>
            <person name="Yuan T."/>
            <person name="Jiang B."/>
            <person name="Yang W."/>
            <person name="Lam T.T.-Y."/>
            <person name="Chang Q."/>
            <person name="Ding S."/>
            <person name="Wang X."/>
            <person name="Zhu J."/>
            <person name="Ruan X."/>
            <person name="Zhao L."/>
            <person name="Wei J."/>
            <person name="Que T."/>
            <person name="Du C."/>
            <person name="Cheng J."/>
            <person name="Dai P."/>
            <person name="Han X."/>
            <person name="Huang E."/>
            <person name="Gao Y."/>
            <person name="Liu J."/>
            <person name="Shao H."/>
            <person name="Ye R."/>
            <person name="Li L."/>
            <person name="Wei W."/>
            <person name="Wang X."/>
            <person name="Wang C."/>
            <person name="Yang T."/>
            <person name="Huo Q."/>
            <person name="Li W."/>
            <person name="Guo W."/>
            <person name="Chen H."/>
            <person name="Zhou L."/>
            <person name="Ni X."/>
            <person name="Tian J."/>
            <person name="Zhou Y."/>
            <person name="Sheng Y."/>
            <person name="Liu T."/>
            <person name="Pan Y."/>
            <person name="Xia L."/>
            <person name="Li J."/>
            <person name="Zhao F."/>
            <person name="Cao W."/>
        </authorList>
    </citation>
    <scope>NUCLEOTIDE SEQUENCE</scope>
    <source>
        <strain evidence="1">Dsil-2018</strain>
    </source>
</reference>